<dbReference type="Pfam" id="PF07910">
    <property type="entry name" value="Peptidase_C78"/>
    <property type="match status" value="1"/>
</dbReference>
<feature type="domain" description="UFSP1/2/DUB catalytic" evidence="3">
    <location>
        <begin position="231"/>
        <end position="451"/>
    </location>
</feature>
<gene>
    <name evidence="4" type="ORF">PENDEC_c023G02326</name>
</gene>
<name>A0A1V6P0F4_PENDC</name>
<evidence type="ECO:0000259" key="3">
    <source>
        <dbReference type="Pfam" id="PF07910"/>
    </source>
</evidence>
<dbReference type="EMBL" id="MDYL01000023">
    <property type="protein sequence ID" value="OQD70419.1"/>
    <property type="molecule type" value="Genomic_DNA"/>
</dbReference>
<keyword evidence="5" id="KW-1185">Reference proteome</keyword>
<feature type="region of interest" description="Disordered" evidence="2">
    <location>
        <begin position="31"/>
        <end position="62"/>
    </location>
</feature>
<dbReference type="OrthoDB" id="288987at2759"/>
<evidence type="ECO:0000313" key="4">
    <source>
        <dbReference type="EMBL" id="OQD70419.1"/>
    </source>
</evidence>
<dbReference type="AlphaFoldDB" id="A0A1V6P0F4"/>
<evidence type="ECO:0000256" key="2">
    <source>
        <dbReference type="SAM" id="MobiDB-lite"/>
    </source>
</evidence>
<keyword evidence="1" id="KW-0378">Hydrolase</keyword>
<feature type="compositionally biased region" description="Basic and acidic residues" evidence="2">
    <location>
        <begin position="101"/>
        <end position="120"/>
    </location>
</feature>
<dbReference type="STRING" id="69771.A0A1V6P0F4"/>
<feature type="compositionally biased region" description="Polar residues" evidence="2">
    <location>
        <begin position="40"/>
        <end position="51"/>
    </location>
</feature>
<dbReference type="OMA" id="PFCPFSD"/>
<accession>A0A1V6P0F4</accession>
<proteinExistence type="predicted"/>
<reference evidence="5" key="1">
    <citation type="journal article" date="2017" name="Nat. Microbiol.">
        <title>Global analysis of biosynthetic gene clusters reveals vast potential of secondary metabolite production in Penicillium species.</title>
        <authorList>
            <person name="Nielsen J.C."/>
            <person name="Grijseels S."/>
            <person name="Prigent S."/>
            <person name="Ji B."/>
            <person name="Dainat J."/>
            <person name="Nielsen K.F."/>
            <person name="Frisvad J.C."/>
            <person name="Workman M."/>
            <person name="Nielsen J."/>
        </authorList>
    </citation>
    <scope>NUCLEOTIDE SEQUENCE [LARGE SCALE GENOMIC DNA]</scope>
    <source>
        <strain evidence="5">IBT 11843</strain>
    </source>
</reference>
<protein>
    <recommendedName>
        <fullName evidence="3">UFSP1/2/DUB catalytic domain-containing protein</fullName>
    </recommendedName>
</protein>
<evidence type="ECO:0000256" key="1">
    <source>
        <dbReference type="ARBA" id="ARBA00022801"/>
    </source>
</evidence>
<feature type="region of interest" description="Disordered" evidence="2">
    <location>
        <begin position="97"/>
        <end position="180"/>
    </location>
</feature>
<sequence>MDDRNTPSCPFCPFSDPDAGFVAEHIEFCHPDGGAGPAFQDSQPLNTYSPSPSSPPVEDATDKYVDCPQGCGEIVTAAELSNHLDMHMAEGIALDDGTSEEPFHEDSVPSEHDLSEKDDSLDIPGTRKSGKRGNDRGFARTNASKPGRARSPPGTIGPDGAKRLGRSELGPHAHEKKMPSWLKKMLEKGGRTTKQTQITSDGKLARHMRVENETDQLIPVIGKLCEQDKSVQRAFLCSPKVRHICKMPREGGFCGYRNIQMLISYITKSKAPGHEHFPTGVPSILELQDLIEQAWDMGFNSTGRTETGGIKDTRKFIGTPETQALFMSLGIQCDASSLAESKDSRACDSLYMDVAAYFRSACSLDDKDKVFKTDLPPIYFQHQGHSMTIVGFEIRDNGSANLLVFDPMFKTSPGIQRLIGSSARSDNPARLLKAYRRGSSYLQKYKLFELLKLCAPGPITATKA</sequence>
<dbReference type="InterPro" id="IPR012462">
    <property type="entry name" value="UFSP1/2_DUB_cat"/>
</dbReference>
<dbReference type="GO" id="GO:0016787">
    <property type="term" value="F:hydrolase activity"/>
    <property type="evidence" value="ECO:0007669"/>
    <property type="project" value="UniProtKB-KW"/>
</dbReference>
<feature type="compositionally biased region" description="Basic and acidic residues" evidence="2">
    <location>
        <begin position="160"/>
        <end position="180"/>
    </location>
</feature>
<dbReference type="Proteomes" id="UP000191522">
    <property type="component" value="Unassembled WGS sequence"/>
</dbReference>
<dbReference type="Gene3D" id="3.90.70.130">
    <property type="match status" value="1"/>
</dbReference>
<comment type="caution">
    <text evidence="4">The sequence shown here is derived from an EMBL/GenBank/DDBJ whole genome shotgun (WGS) entry which is preliminary data.</text>
</comment>
<organism evidence="4 5">
    <name type="scientific">Penicillium decumbens</name>
    <dbReference type="NCBI Taxonomy" id="69771"/>
    <lineage>
        <taxon>Eukaryota</taxon>
        <taxon>Fungi</taxon>
        <taxon>Dikarya</taxon>
        <taxon>Ascomycota</taxon>
        <taxon>Pezizomycotina</taxon>
        <taxon>Eurotiomycetes</taxon>
        <taxon>Eurotiomycetidae</taxon>
        <taxon>Eurotiales</taxon>
        <taxon>Aspergillaceae</taxon>
        <taxon>Penicillium</taxon>
    </lineage>
</organism>
<evidence type="ECO:0000313" key="5">
    <source>
        <dbReference type="Proteomes" id="UP000191522"/>
    </source>
</evidence>